<evidence type="ECO:0000256" key="5">
    <source>
        <dbReference type="ARBA" id="ARBA00022692"/>
    </source>
</evidence>
<keyword evidence="5 16" id="KW-0812">Transmembrane</keyword>
<dbReference type="EC" id="7.2.2.10" evidence="2"/>
<evidence type="ECO:0000256" key="9">
    <source>
        <dbReference type="ARBA" id="ARBA00022840"/>
    </source>
</evidence>
<evidence type="ECO:0000256" key="15">
    <source>
        <dbReference type="ARBA" id="ARBA00048694"/>
    </source>
</evidence>
<feature type="transmembrane region" description="Helical" evidence="16">
    <location>
        <begin position="214"/>
        <end position="234"/>
    </location>
</feature>
<dbReference type="OrthoDB" id="3352408at2759"/>
<dbReference type="GO" id="GO:0005388">
    <property type="term" value="F:P-type calcium transporter activity"/>
    <property type="evidence" value="ECO:0007669"/>
    <property type="project" value="UniProtKB-EC"/>
</dbReference>
<keyword evidence="11" id="KW-1278">Translocase</keyword>
<name>A0A2G2UVD8_CAPBA</name>
<feature type="transmembrane region" description="Helical" evidence="16">
    <location>
        <begin position="71"/>
        <end position="91"/>
    </location>
</feature>
<sequence length="257" mass="29013">MGIQGTEVAKESSDIVILDDNFSSVATVLKWGRCVYNNIQKFIQFQLTVNVAALVINFVAAVSAGEVPLTAVQLLWVNLIMDTLGALALATEKPTEELMKKKPVGRKAPLITNVMWRNLMAQALYQIAVLLTLQFKGESIFDVNKKVNDTLIFNTFVLCQVFNEFNARNLEKKNVFEGIHKNKLFMAIIGITLVLQVVMVEFLKKFANTERLNWGQWGICIGFAAASWPIGWLVKCITVPERPIFSYVKFNKRCYIE</sequence>
<comment type="subcellular location">
    <subcellularLocation>
        <location evidence="1">Membrane</location>
        <topology evidence="1">Multi-pass membrane protein</topology>
    </subcellularLocation>
</comment>
<keyword evidence="3" id="KW-0813">Transport</keyword>
<evidence type="ECO:0000256" key="11">
    <source>
        <dbReference type="ARBA" id="ARBA00022967"/>
    </source>
</evidence>
<evidence type="ECO:0000313" key="18">
    <source>
        <dbReference type="EMBL" id="PHT24706.1"/>
    </source>
</evidence>
<keyword evidence="10" id="KW-0460">Magnesium</keyword>
<keyword evidence="9" id="KW-0067">ATP-binding</keyword>
<dbReference type="FunFam" id="1.20.1110.10:FF:000039">
    <property type="entry name" value="Calcium-transporting ATPase"/>
    <property type="match status" value="1"/>
</dbReference>
<keyword evidence="19" id="KW-1185">Reference proteome</keyword>
<evidence type="ECO:0000259" key="17">
    <source>
        <dbReference type="Pfam" id="PF00689"/>
    </source>
</evidence>
<keyword evidence="6" id="KW-0479">Metal-binding</keyword>
<feature type="transmembrane region" description="Helical" evidence="16">
    <location>
        <begin position="47"/>
        <end position="65"/>
    </location>
</feature>
<dbReference type="GO" id="GO:0005524">
    <property type="term" value="F:ATP binding"/>
    <property type="evidence" value="ECO:0007669"/>
    <property type="project" value="UniProtKB-KW"/>
</dbReference>
<feature type="transmembrane region" description="Helical" evidence="16">
    <location>
        <begin position="184"/>
        <end position="202"/>
    </location>
</feature>
<accession>A0A2G2UVD8</accession>
<evidence type="ECO:0000256" key="4">
    <source>
        <dbReference type="ARBA" id="ARBA00022568"/>
    </source>
</evidence>
<evidence type="ECO:0000256" key="12">
    <source>
        <dbReference type="ARBA" id="ARBA00022989"/>
    </source>
</evidence>
<evidence type="ECO:0000256" key="8">
    <source>
        <dbReference type="ARBA" id="ARBA00022837"/>
    </source>
</evidence>
<reference evidence="19" key="2">
    <citation type="journal article" date="2017" name="J. Anim. Genet.">
        <title>Multiple reference genome sequences of hot pepper reveal the massive evolution of plant disease resistance genes by retroduplication.</title>
        <authorList>
            <person name="Kim S."/>
            <person name="Park J."/>
            <person name="Yeom S.-I."/>
            <person name="Kim Y.-M."/>
            <person name="Seo E."/>
            <person name="Kim K.-T."/>
            <person name="Kim M.-S."/>
            <person name="Lee J.M."/>
            <person name="Cheong K."/>
            <person name="Shin H.-S."/>
            <person name="Kim S.-B."/>
            <person name="Han K."/>
            <person name="Lee J."/>
            <person name="Park M."/>
            <person name="Lee H.-A."/>
            <person name="Lee H.-Y."/>
            <person name="Lee Y."/>
            <person name="Oh S."/>
            <person name="Lee J.H."/>
            <person name="Choi E."/>
            <person name="Choi E."/>
            <person name="Lee S.E."/>
            <person name="Jeon J."/>
            <person name="Kim H."/>
            <person name="Choi G."/>
            <person name="Song H."/>
            <person name="Lee J."/>
            <person name="Lee S.-C."/>
            <person name="Kwon J.-K."/>
            <person name="Lee H.-Y."/>
            <person name="Koo N."/>
            <person name="Hong Y."/>
            <person name="Kim R.W."/>
            <person name="Kang W.-H."/>
            <person name="Huh J.H."/>
            <person name="Kang B.-C."/>
            <person name="Yang T.-J."/>
            <person name="Lee Y.-H."/>
            <person name="Bennetzen J.L."/>
            <person name="Choi D."/>
        </authorList>
    </citation>
    <scope>NUCLEOTIDE SEQUENCE [LARGE SCALE GENOMIC DNA]</scope>
    <source>
        <strain evidence="19">cv. PBC81</strain>
    </source>
</reference>
<evidence type="ECO:0000256" key="1">
    <source>
        <dbReference type="ARBA" id="ARBA00004141"/>
    </source>
</evidence>
<dbReference type="InterPro" id="IPR006068">
    <property type="entry name" value="ATPase_P-typ_cation-transptr_C"/>
</dbReference>
<evidence type="ECO:0000256" key="14">
    <source>
        <dbReference type="ARBA" id="ARBA00023136"/>
    </source>
</evidence>
<keyword evidence="13" id="KW-0406">Ion transport</keyword>
<evidence type="ECO:0000256" key="13">
    <source>
        <dbReference type="ARBA" id="ARBA00023065"/>
    </source>
</evidence>
<feature type="domain" description="Cation-transporting P-type ATPase C-terminal" evidence="17">
    <location>
        <begin position="67"/>
        <end position="236"/>
    </location>
</feature>
<evidence type="ECO:0000256" key="10">
    <source>
        <dbReference type="ARBA" id="ARBA00022842"/>
    </source>
</evidence>
<evidence type="ECO:0000256" key="2">
    <source>
        <dbReference type="ARBA" id="ARBA00012790"/>
    </source>
</evidence>
<gene>
    <name evidence="18" type="ORF">CQW23_35613</name>
</gene>
<dbReference type="AlphaFoldDB" id="A0A2G2UVD8"/>
<dbReference type="GO" id="GO:0046872">
    <property type="term" value="F:metal ion binding"/>
    <property type="evidence" value="ECO:0007669"/>
    <property type="project" value="UniProtKB-KW"/>
</dbReference>
<comment type="caution">
    <text evidence="18">The sequence shown here is derived from an EMBL/GenBank/DDBJ whole genome shotgun (WGS) entry which is preliminary data.</text>
</comment>
<keyword evidence="8" id="KW-0106">Calcium</keyword>
<organism evidence="18 19">
    <name type="scientific">Capsicum baccatum</name>
    <name type="common">Peruvian pepper</name>
    <dbReference type="NCBI Taxonomy" id="33114"/>
    <lineage>
        <taxon>Eukaryota</taxon>
        <taxon>Viridiplantae</taxon>
        <taxon>Streptophyta</taxon>
        <taxon>Embryophyta</taxon>
        <taxon>Tracheophyta</taxon>
        <taxon>Spermatophyta</taxon>
        <taxon>Magnoliopsida</taxon>
        <taxon>eudicotyledons</taxon>
        <taxon>Gunneridae</taxon>
        <taxon>Pentapetalae</taxon>
        <taxon>asterids</taxon>
        <taxon>lamiids</taxon>
        <taxon>Solanales</taxon>
        <taxon>Solanaceae</taxon>
        <taxon>Solanoideae</taxon>
        <taxon>Capsiceae</taxon>
        <taxon>Capsicum</taxon>
    </lineage>
</organism>
<dbReference type="PANTHER" id="PTHR24093">
    <property type="entry name" value="CATION TRANSPORTING ATPASE"/>
    <property type="match status" value="1"/>
</dbReference>
<evidence type="ECO:0000256" key="7">
    <source>
        <dbReference type="ARBA" id="ARBA00022741"/>
    </source>
</evidence>
<dbReference type="Pfam" id="PF00689">
    <property type="entry name" value="Cation_ATPase_C"/>
    <property type="match status" value="1"/>
</dbReference>
<dbReference type="Proteomes" id="UP000224567">
    <property type="component" value="Unassembled WGS sequence"/>
</dbReference>
<keyword evidence="14 16" id="KW-0472">Membrane</keyword>
<dbReference type="InterPro" id="IPR023298">
    <property type="entry name" value="ATPase_P-typ_TM_dom_sf"/>
</dbReference>
<protein>
    <recommendedName>
        <fullName evidence="2">P-type Ca(2+) transporter</fullName>
        <ecNumber evidence="2">7.2.2.10</ecNumber>
    </recommendedName>
</protein>
<dbReference type="Gene3D" id="1.20.1110.10">
    <property type="entry name" value="Calcium-transporting ATPase, transmembrane domain"/>
    <property type="match status" value="1"/>
</dbReference>
<keyword evidence="4" id="KW-0109">Calcium transport</keyword>
<evidence type="ECO:0000256" key="16">
    <source>
        <dbReference type="SAM" id="Phobius"/>
    </source>
</evidence>
<proteinExistence type="predicted"/>
<dbReference type="SUPFAM" id="SSF56784">
    <property type="entry name" value="HAD-like"/>
    <property type="match status" value="1"/>
</dbReference>
<comment type="catalytic activity">
    <reaction evidence="15">
        <text>Ca(2+)(in) + ATP + H2O = Ca(2+)(out) + ADP + phosphate + H(+)</text>
        <dbReference type="Rhea" id="RHEA:18105"/>
        <dbReference type="ChEBI" id="CHEBI:15377"/>
        <dbReference type="ChEBI" id="CHEBI:15378"/>
        <dbReference type="ChEBI" id="CHEBI:29108"/>
        <dbReference type="ChEBI" id="CHEBI:30616"/>
        <dbReference type="ChEBI" id="CHEBI:43474"/>
        <dbReference type="ChEBI" id="CHEBI:456216"/>
        <dbReference type="EC" id="7.2.2.10"/>
    </reaction>
</comment>
<evidence type="ECO:0000313" key="19">
    <source>
        <dbReference type="Proteomes" id="UP000224567"/>
    </source>
</evidence>
<dbReference type="GO" id="GO:0005886">
    <property type="term" value="C:plasma membrane"/>
    <property type="evidence" value="ECO:0007669"/>
    <property type="project" value="TreeGrafter"/>
</dbReference>
<evidence type="ECO:0000256" key="6">
    <source>
        <dbReference type="ARBA" id="ARBA00022723"/>
    </source>
</evidence>
<dbReference type="STRING" id="33114.A0A2G2UVD8"/>
<evidence type="ECO:0000256" key="3">
    <source>
        <dbReference type="ARBA" id="ARBA00022448"/>
    </source>
</evidence>
<reference evidence="18 19" key="1">
    <citation type="journal article" date="2017" name="Genome Biol.">
        <title>New reference genome sequences of hot pepper reveal the massive evolution of plant disease-resistance genes by retroduplication.</title>
        <authorList>
            <person name="Kim S."/>
            <person name="Park J."/>
            <person name="Yeom S.I."/>
            <person name="Kim Y.M."/>
            <person name="Seo E."/>
            <person name="Kim K.T."/>
            <person name="Kim M.S."/>
            <person name="Lee J.M."/>
            <person name="Cheong K."/>
            <person name="Shin H.S."/>
            <person name="Kim S.B."/>
            <person name="Han K."/>
            <person name="Lee J."/>
            <person name="Park M."/>
            <person name="Lee H.A."/>
            <person name="Lee H.Y."/>
            <person name="Lee Y."/>
            <person name="Oh S."/>
            <person name="Lee J.H."/>
            <person name="Choi E."/>
            <person name="Choi E."/>
            <person name="Lee S.E."/>
            <person name="Jeon J."/>
            <person name="Kim H."/>
            <person name="Choi G."/>
            <person name="Song H."/>
            <person name="Lee J."/>
            <person name="Lee S.C."/>
            <person name="Kwon J.K."/>
            <person name="Lee H.Y."/>
            <person name="Koo N."/>
            <person name="Hong Y."/>
            <person name="Kim R.W."/>
            <person name="Kang W.H."/>
            <person name="Huh J.H."/>
            <person name="Kang B.C."/>
            <person name="Yang T.J."/>
            <person name="Lee Y.H."/>
            <person name="Bennetzen J.L."/>
            <person name="Choi D."/>
        </authorList>
    </citation>
    <scope>NUCLEOTIDE SEQUENCE [LARGE SCALE GENOMIC DNA]</scope>
    <source>
        <strain evidence="19">cv. PBC81</strain>
    </source>
</reference>
<dbReference type="InterPro" id="IPR036412">
    <property type="entry name" value="HAD-like_sf"/>
</dbReference>
<keyword evidence="12 16" id="KW-1133">Transmembrane helix</keyword>
<dbReference type="EMBL" id="MLFT02007629">
    <property type="protein sequence ID" value="PHT24706.1"/>
    <property type="molecule type" value="Genomic_DNA"/>
</dbReference>
<dbReference type="SUPFAM" id="SSF81665">
    <property type="entry name" value="Calcium ATPase, transmembrane domain M"/>
    <property type="match status" value="1"/>
</dbReference>
<dbReference type="PANTHER" id="PTHR24093:SF434">
    <property type="entry name" value="CALCIUM-TRANSPORTING ATPASE 13, PLASMA MEMBRANE-TYPE-RELATED"/>
    <property type="match status" value="1"/>
</dbReference>
<keyword evidence="7" id="KW-0547">Nucleotide-binding</keyword>